<keyword evidence="4 5" id="KW-0046">Antibiotic resistance</keyword>
<comment type="catalytic activity">
    <reaction evidence="5">
        <text>a beta-lactam + H2O = a substituted beta-amino acid</text>
        <dbReference type="Rhea" id="RHEA:20401"/>
        <dbReference type="ChEBI" id="CHEBI:15377"/>
        <dbReference type="ChEBI" id="CHEBI:35627"/>
        <dbReference type="ChEBI" id="CHEBI:140347"/>
        <dbReference type="EC" id="3.5.2.6"/>
    </reaction>
</comment>
<evidence type="ECO:0000313" key="7">
    <source>
        <dbReference type="EMBL" id="MCP3424299.1"/>
    </source>
</evidence>
<evidence type="ECO:0000313" key="8">
    <source>
        <dbReference type="Proteomes" id="UP001204524"/>
    </source>
</evidence>
<evidence type="ECO:0000259" key="6">
    <source>
        <dbReference type="Pfam" id="PF13354"/>
    </source>
</evidence>
<evidence type="ECO:0000256" key="2">
    <source>
        <dbReference type="ARBA" id="ARBA00012865"/>
    </source>
</evidence>
<dbReference type="PROSITE" id="PS00146">
    <property type="entry name" value="BETA_LACTAMASE_A"/>
    <property type="match status" value="1"/>
</dbReference>
<dbReference type="PANTHER" id="PTHR35333">
    <property type="entry name" value="BETA-LACTAMASE"/>
    <property type="match status" value="1"/>
</dbReference>
<name>A0ABT1L3Q4_9ACTN</name>
<gene>
    <name evidence="7" type="primary">bla</name>
    <name evidence="7" type="ORF">NCI01_21065</name>
</gene>
<dbReference type="InterPro" id="IPR000871">
    <property type="entry name" value="Beta-lactam_class-A"/>
</dbReference>
<dbReference type="EMBL" id="JANARS010000013">
    <property type="protein sequence ID" value="MCP3424299.1"/>
    <property type="molecule type" value="Genomic_DNA"/>
</dbReference>
<dbReference type="PANTHER" id="PTHR35333:SF3">
    <property type="entry name" value="BETA-LACTAMASE-TYPE TRANSPEPTIDASE FOLD CONTAINING PROTEIN"/>
    <property type="match status" value="1"/>
</dbReference>
<evidence type="ECO:0000256" key="4">
    <source>
        <dbReference type="ARBA" id="ARBA00023251"/>
    </source>
</evidence>
<proteinExistence type="inferred from homology"/>
<dbReference type="Pfam" id="PF13354">
    <property type="entry name" value="Beta-lactamase2"/>
    <property type="match status" value="1"/>
</dbReference>
<dbReference type="GO" id="GO:0008800">
    <property type="term" value="F:beta-lactamase activity"/>
    <property type="evidence" value="ECO:0007669"/>
    <property type="project" value="UniProtKB-EC"/>
</dbReference>
<evidence type="ECO:0000256" key="5">
    <source>
        <dbReference type="RuleBase" id="RU361140"/>
    </source>
</evidence>
<sequence length="243" mass="26127">MAIDTGTGETVGHRADERFAMASTVKVPLAATVLDRLSARDLERRLFWSEADLVPYSPITEMFVEDGMTVRQLIDAALTLSDNTATNVLFDLVGGPGAVDRRLAELGDTVTSVDRVEPDLNDWEPGEVRDTSTPRALASTVQELALGEALDRADRRLLNDELGDSVTGAGLVRAGVPDSWQVGDKSGSASYGVRNNVAVVHPPGRAPWVVVVLTSHDSADADTDDELVAQATRLVVEHWSDRP</sequence>
<dbReference type="PRINTS" id="PR00118">
    <property type="entry name" value="BLACTAMASEA"/>
</dbReference>
<comment type="caution">
    <text evidence="7">The sequence shown here is derived from an EMBL/GenBank/DDBJ whole genome shotgun (WGS) entry which is preliminary data.</text>
</comment>
<dbReference type="SUPFAM" id="SSF56601">
    <property type="entry name" value="beta-lactamase/transpeptidase-like"/>
    <property type="match status" value="1"/>
</dbReference>
<organism evidence="7 8">
    <name type="scientific">Nocardioides pinisoli</name>
    <dbReference type="NCBI Taxonomy" id="2950279"/>
    <lineage>
        <taxon>Bacteria</taxon>
        <taxon>Bacillati</taxon>
        <taxon>Actinomycetota</taxon>
        <taxon>Actinomycetes</taxon>
        <taxon>Propionibacteriales</taxon>
        <taxon>Nocardioidaceae</taxon>
        <taxon>Nocardioides</taxon>
    </lineage>
</organism>
<keyword evidence="3 5" id="KW-0378">Hydrolase</keyword>
<reference evidence="7 8" key="1">
    <citation type="submission" date="2022-06" db="EMBL/GenBank/DDBJ databases">
        <authorList>
            <person name="So Y."/>
        </authorList>
    </citation>
    <scope>NUCLEOTIDE SEQUENCE [LARGE SCALE GENOMIC DNA]</scope>
    <source>
        <strain evidence="7 8">STR3</strain>
    </source>
</reference>
<dbReference type="EC" id="3.5.2.6" evidence="2 5"/>
<dbReference type="Proteomes" id="UP001204524">
    <property type="component" value="Unassembled WGS sequence"/>
</dbReference>
<protein>
    <recommendedName>
        <fullName evidence="2 5">Beta-lactamase</fullName>
        <ecNumber evidence="2 5">3.5.2.6</ecNumber>
    </recommendedName>
</protein>
<dbReference type="NCBIfam" id="NF033103">
    <property type="entry name" value="bla_class_A"/>
    <property type="match status" value="1"/>
</dbReference>
<dbReference type="InterPro" id="IPR045155">
    <property type="entry name" value="Beta-lactam_cat"/>
</dbReference>
<comment type="similarity">
    <text evidence="1 5">Belongs to the class-A beta-lactamase family.</text>
</comment>
<dbReference type="InterPro" id="IPR023650">
    <property type="entry name" value="Beta-lactam_class-A_AS"/>
</dbReference>
<evidence type="ECO:0000256" key="1">
    <source>
        <dbReference type="ARBA" id="ARBA00009009"/>
    </source>
</evidence>
<dbReference type="InterPro" id="IPR012338">
    <property type="entry name" value="Beta-lactam/transpept-like"/>
</dbReference>
<accession>A0ABT1L3Q4</accession>
<dbReference type="Gene3D" id="3.40.710.10">
    <property type="entry name" value="DD-peptidase/beta-lactamase superfamily"/>
    <property type="match status" value="1"/>
</dbReference>
<keyword evidence="8" id="KW-1185">Reference proteome</keyword>
<evidence type="ECO:0000256" key="3">
    <source>
        <dbReference type="ARBA" id="ARBA00022801"/>
    </source>
</evidence>
<feature type="domain" description="Beta-lactamase class A catalytic" evidence="6">
    <location>
        <begin position="3"/>
        <end position="214"/>
    </location>
</feature>